<evidence type="ECO:0008006" key="4">
    <source>
        <dbReference type="Google" id="ProtNLM"/>
    </source>
</evidence>
<reference evidence="2 3" key="1">
    <citation type="submission" date="2023-06" db="EMBL/GenBank/DDBJ databases">
        <authorList>
            <person name="Yushchuk O."/>
            <person name="Binda E."/>
            <person name="Ruckert-Reed C."/>
            <person name="Fedorenko V."/>
            <person name="Kalinowski J."/>
            <person name="Marinelli F."/>
        </authorList>
    </citation>
    <scope>NUCLEOTIDE SEQUENCE [LARGE SCALE GENOMIC DNA]</scope>
    <source>
        <strain evidence="2 3">NRRL 3884</strain>
    </source>
</reference>
<gene>
    <name evidence="2" type="ORF">ACTOB_002327</name>
</gene>
<organism evidence="2 3">
    <name type="scientific">Actinoplanes oblitus</name>
    <dbReference type="NCBI Taxonomy" id="3040509"/>
    <lineage>
        <taxon>Bacteria</taxon>
        <taxon>Bacillati</taxon>
        <taxon>Actinomycetota</taxon>
        <taxon>Actinomycetes</taxon>
        <taxon>Micromonosporales</taxon>
        <taxon>Micromonosporaceae</taxon>
        <taxon>Actinoplanes</taxon>
    </lineage>
</organism>
<feature type="transmembrane region" description="Helical" evidence="1">
    <location>
        <begin position="39"/>
        <end position="56"/>
    </location>
</feature>
<dbReference type="RefSeq" id="WP_284920099.1">
    <property type="nucleotide sequence ID" value="NZ_CP126980.1"/>
</dbReference>
<evidence type="ECO:0000256" key="1">
    <source>
        <dbReference type="SAM" id="Phobius"/>
    </source>
</evidence>
<keyword evidence="1" id="KW-0472">Membrane</keyword>
<evidence type="ECO:0000313" key="2">
    <source>
        <dbReference type="EMBL" id="WIM98718.1"/>
    </source>
</evidence>
<proteinExistence type="predicted"/>
<keyword evidence="1" id="KW-0812">Transmembrane</keyword>
<protein>
    <recommendedName>
        <fullName evidence="4">ABC-2 type transporter domain-containing protein</fullName>
    </recommendedName>
</protein>
<keyword evidence="3" id="KW-1185">Reference proteome</keyword>
<dbReference type="Proteomes" id="UP001240150">
    <property type="component" value="Chromosome"/>
</dbReference>
<keyword evidence="1" id="KW-1133">Transmembrane helix</keyword>
<sequence length="68" mass="7626">MAGTLMPSWMRTIAKFNPVNWSLDAARAAMRDAPDWDVVLSRGAWLLGLAVIMLVLSTRTFRAYQKSV</sequence>
<dbReference type="EMBL" id="CP126980">
    <property type="protein sequence ID" value="WIM98718.1"/>
    <property type="molecule type" value="Genomic_DNA"/>
</dbReference>
<accession>A0ABY8WNN6</accession>
<name>A0ABY8WNN6_9ACTN</name>
<evidence type="ECO:0000313" key="3">
    <source>
        <dbReference type="Proteomes" id="UP001240150"/>
    </source>
</evidence>